<dbReference type="AlphaFoldDB" id="A0A0C1QTW9"/>
<dbReference type="PROSITE" id="PS50082">
    <property type="entry name" value="WD_REPEATS_2"/>
    <property type="match status" value="2"/>
</dbReference>
<organism evidence="4">
    <name type="scientific">Tolypothrix bouteillei VB521301</name>
    <dbReference type="NCBI Taxonomy" id="1479485"/>
    <lineage>
        <taxon>Bacteria</taxon>
        <taxon>Bacillati</taxon>
        <taxon>Cyanobacteriota</taxon>
        <taxon>Cyanophyceae</taxon>
        <taxon>Nostocales</taxon>
        <taxon>Tolypothrichaceae</taxon>
        <taxon>Tolypothrix</taxon>
    </lineage>
</organism>
<feature type="repeat" description="WD" evidence="3">
    <location>
        <begin position="34"/>
        <end position="75"/>
    </location>
</feature>
<dbReference type="Pfam" id="PF00400">
    <property type="entry name" value="WD40"/>
    <property type="match status" value="2"/>
</dbReference>
<dbReference type="InterPro" id="IPR020472">
    <property type="entry name" value="WD40_PAC1"/>
</dbReference>
<accession>A0A0C1QTW9</accession>
<dbReference type="EMBL" id="JHEG02000059">
    <property type="protein sequence ID" value="KIE07293.1"/>
    <property type="molecule type" value="Genomic_DNA"/>
</dbReference>
<keyword evidence="1 3" id="KW-0853">WD repeat</keyword>
<dbReference type="PROSITE" id="PS50294">
    <property type="entry name" value="WD_REPEATS_REGION"/>
    <property type="match status" value="1"/>
</dbReference>
<gene>
    <name evidence="4" type="ORF">DA73_0239955</name>
</gene>
<proteinExistence type="predicted"/>
<dbReference type="InterPro" id="IPR001680">
    <property type="entry name" value="WD40_rpt"/>
</dbReference>
<dbReference type="Gene3D" id="2.130.10.10">
    <property type="entry name" value="YVTN repeat-like/Quinoprotein amine dehydrogenase"/>
    <property type="match status" value="1"/>
</dbReference>
<evidence type="ECO:0000256" key="1">
    <source>
        <dbReference type="ARBA" id="ARBA00022574"/>
    </source>
</evidence>
<dbReference type="PROSITE" id="PS00678">
    <property type="entry name" value="WD_REPEATS_1"/>
    <property type="match status" value="2"/>
</dbReference>
<name>A0A0C1QTW9_9CYAN</name>
<evidence type="ECO:0000313" key="4">
    <source>
        <dbReference type="EMBL" id="KIE07293.1"/>
    </source>
</evidence>
<evidence type="ECO:0000256" key="2">
    <source>
        <dbReference type="ARBA" id="ARBA00022737"/>
    </source>
</evidence>
<dbReference type="PRINTS" id="PR00320">
    <property type="entry name" value="GPROTEINBRPT"/>
</dbReference>
<dbReference type="InterPro" id="IPR019775">
    <property type="entry name" value="WD40_repeat_CS"/>
</dbReference>
<evidence type="ECO:0000256" key="3">
    <source>
        <dbReference type="PROSITE-ProRule" id="PRU00221"/>
    </source>
</evidence>
<reference evidence="4" key="1">
    <citation type="journal article" date="2015" name="Genome Announc.">
        <title>Draft Genome Sequence of Tolypothrix boutellei Strain VB521301.</title>
        <authorList>
            <person name="Chandrababunaidu M.M."/>
            <person name="Singh D."/>
            <person name="Sen D."/>
            <person name="Bhan S."/>
            <person name="Das S."/>
            <person name="Gupta A."/>
            <person name="Adhikary S.P."/>
            <person name="Tripathy S."/>
        </authorList>
    </citation>
    <scope>NUCLEOTIDE SEQUENCE</scope>
    <source>
        <strain evidence="4">VB521301</strain>
    </source>
</reference>
<comment type="caution">
    <text evidence="4">The sequence shown here is derived from an EMBL/GenBank/DDBJ whole genome shotgun (WGS) entry which is preliminary data.</text>
</comment>
<dbReference type="InterPro" id="IPR036322">
    <property type="entry name" value="WD40_repeat_dom_sf"/>
</dbReference>
<dbReference type="InterPro" id="IPR015943">
    <property type="entry name" value="WD40/YVTN_repeat-like_dom_sf"/>
</dbReference>
<keyword evidence="2" id="KW-0677">Repeat</keyword>
<dbReference type="SMART" id="SM00320">
    <property type="entry name" value="WD40"/>
    <property type="match status" value="1"/>
</dbReference>
<dbReference type="PANTHER" id="PTHR19848:SF8">
    <property type="entry name" value="F-BOX AND WD REPEAT DOMAIN CONTAINING 7"/>
    <property type="match status" value="1"/>
</dbReference>
<dbReference type="STRING" id="1479485.DA73_0239955"/>
<dbReference type="PANTHER" id="PTHR19848">
    <property type="entry name" value="WD40 REPEAT PROTEIN"/>
    <property type="match status" value="1"/>
</dbReference>
<dbReference type="SUPFAM" id="SSF50978">
    <property type="entry name" value="WD40 repeat-like"/>
    <property type="match status" value="1"/>
</dbReference>
<feature type="repeat" description="WD" evidence="3">
    <location>
        <begin position="1"/>
        <end position="33"/>
    </location>
</feature>
<protein>
    <submittedName>
        <fullName evidence="4">Uncharacterized protein</fullName>
    </submittedName>
</protein>
<sequence length="112" mass="11991">MANSRDSPNLLASGSTDATVKLWNVSTGQCVKTFQGHTHWIRSVAFCPQGKILASSSEDETVKLWDISTGECIRTLRSKKPYEGMNVTGVTGLTVAAIASLKALGAVEHPEE</sequence>